<dbReference type="InterPro" id="IPR024704">
    <property type="entry name" value="SMC"/>
</dbReference>
<dbReference type="GO" id="GO:0016887">
    <property type="term" value="F:ATP hydrolysis activity"/>
    <property type="evidence" value="ECO:0007669"/>
    <property type="project" value="InterPro"/>
</dbReference>
<dbReference type="Pfam" id="PF06470">
    <property type="entry name" value="SMC_hinge"/>
    <property type="match status" value="1"/>
</dbReference>
<protein>
    <recommendedName>
        <fullName evidence="6">Chromosome partition protein Smc</fullName>
    </recommendedName>
</protein>
<proteinExistence type="inferred from homology"/>
<gene>
    <name evidence="6 10" type="primary">smc</name>
    <name evidence="10" type="ORF">V3330_08445</name>
</gene>
<dbReference type="CDD" id="cd03278">
    <property type="entry name" value="ABC_SMC_barmotin"/>
    <property type="match status" value="2"/>
</dbReference>
<name>A0AAW9RFB4_9GAMM</name>
<evidence type="ECO:0000256" key="7">
    <source>
        <dbReference type="SAM" id="MobiDB-lite"/>
    </source>
</evidence>
<evidence type="ECO:0000313" key="11">
    <source>
        <dbReference type="Proteomes" id="UP001359886"/>
    </source>
</evidence>
<evidence type="ECO:0000259" key="8">
    <source>
        <dbReference type="Pfam" id="PF02463"/>
    </source>
</evidence>
<dbReference type="GO" id="GO:0007062">
    <property type="term" value="P:sister chromatid cohesion"/>
    <property type="evidence" value="ECO:0007669"/>
    <property type="project" value="InterPro"/>
</dbReference>
<evidence type="ECO:0000256" key="4">
    <source>
        <dbReference type="ARBA" id="ARBA00023054"/>
    </source>
</evidence>
<dbReference type="SUPFAM" id="SSF52540">
    <property type="entry name" value="P-loop containing nucleoside triphosphate hydrolases"/>
    <property type="match status" value="2"/>
</dbReference>
<dbReference type="GO" id="GO:0007059">
    <property type="term" value="P:chromosome segregation"/>
    <property type="evidence" value="ECO:0007669"/>
    <property type="project" value="UniProtKB-UniRule"/>
</dbReference>
<dbReference type="GO" id="GO:0003677">
    <property type="term" value="F:DNA binding"/>
    <property type="evidence" value="ECO:0007669"/>
    <property type="project" value="UniProtKB-UniRule"/>
</dbReference>
<dbReference type="GO" id="GO:0005694">
    <property type="term" value="C:chromosome"/>
    <property type="evidence" value="ECO:0007669"/>
    <property type="project" value="InterPro"/>
</dbReference>
<dbReference type="Pfam" id="PF02463">
    <property type="entry name" value="SMC_N"/>
    <property type="match status" value="1"/>
</dbReference>
<feature type="region of interest" description="Disordered" evidence="7">
    <location>
        <begin position="467"/>
        <end position="488"/>
    </location>
</feature>
<keyword evidence="4 6" id="KW-0175">Coiled coil</keyword>
<keyword evidence="5 6" id="KW-0238">DNA-binding</keyword>
<evidence type="ECO:0000256" key="5">
    <source>
        <dbReference type="ARBA" id="ARBA00023125"/>
    </source>
</evidence>
<dbReference type="Gene3D" id="3.40.50.300">
    <property type="entry name" value="P-loop containing nucleotide triphosphate hydrolases"/>
    <property type="match status" value="2"/>
</dbReference>
<evidence type="ECO:0000256" key="1">
    <source>
        <dbReference type="ARBA" id="ARBA00022490"/>
    </source>
</evidence>
<feature type="coiled-coil region" evidence="6">
    <location>
        <begin position="170"/>
        <end position="238"/>
    </location>
</feature>
<comment type="subcellular location">
    <subcellularLocation>
        <location evidence="6">Cytoplasm</location>
    </subcellularLocation>
</comment>
<dbReference type="GO" id="GO:0006260">
    <property type="term" value="P:DNA replication"/>
    <property type="evidence" value="ECO:0007669"/>
    <property type="project" value="UniProtKB-UniRule"/>
</dbReference>
<feature type="domain" description="RecF/RecN/SMC N-terminal" evidence="8">
    <location>
        <begin position="3"/>
        <end position="1149"/>
    </location>
</feature>
<dbReference type="PIRSF" id="PIRSF005719">
    <property type="entry name" value="SMC"/>
    <property type="match status" value="1"/>
</dbReference>
<keyword evidence="2 6" id="KW-0547">Nucleotide-binding</keyword>
<accession>A0AAW9RFB4</accession>
<comment type="domain">
    <text evidence="6">Contains large globular domains required for ATP hydrolysis at each terminus and a third globular domain forming a flexible hinge near the middle of the molecule. These domains are separated by coiled-coil structures.</text>
</comment>
<dbReference type="SUPFAM" id="SSF75553">
    <property type="entry name" value="Smc hinge domain"/>
    <property type="match status" value="1"/>
</dbReference>
<dbReference type="GO" id="GO:0030261">
    <property type="term" value="P:chromosome condensation"/>
    <property type="evidence" value="ECO:0007669"/>
    <property type="project" value="InterPro"/>
</dbReference>
<feature type="binding site" evidence="6">
    <location>
        <begin position="32"/>
        <end position="39"/>
    </location>
    <ligand>
        <name>ATP</name>
        <dbReference type="ChEBI" id="CHEBI:30616"/>
    </ligand>
</feature>
<dbReference type="HAMAP" id="MF_01894">
    <property type="entry name" value="Smc_prok"/>
    <property type="match status" value="1"/>
</dbReference>
<keyword evidence="3 6" id="KW-0067">ATP-binding</keyword>
<comment type="caution">
    <text evidence="10">The sequence shown here is derived from an EMBL/GenBank/DDBJ whole genome shotgun (WGS) entry which is preliminary data.</text>
</comment>
<dbReference type="GO" id="GO:0005737">
    <property type="term" value="C:cytoplasm"/>
    <property type="evidence" value="ECO:0007669"/>
    <property type="project" value="UniProtKB-SubCell"/>
</dbReference>
<dbReference type="InterPro" id="IPR003395">
    <property type="entry name" value="RecF/RecN/SMC_N"/>
</dbReference>
<comment type="function">
    <text evidence="6">Required for chromosome condensation and partitioning.</text>
</comment>
<reference evidence="10 11" key="1">
    <citation type="submission" date="2024-02" db="EMBL/GenBank/DDBJ databases">
        <title>A novel Wenzhouxiangellaceae bacterium, isolated from coastal sediments.</title>
        <authorList>
            <person name="Du Z.-J."/>
            <person name="Ye Y.-Q."/>
            <person name="Zhang X.-Y."/>
        </authorList>
    </citation>
    <scope>NUCLEOTIDE SEQUENCE [LARGE SCALE GENOMIC DNA]</scope>
    <source>
        <strain evidence="10 11">CH-27</strain>
    </source>
</reference>
<evidence type="ECO:0000313" key="10">
    <source>
        <dbReference type="EMBL" id="MEJ8567649.1"/>
    </source>
</evidence>
<dbReference type="NCBIfam" id="TIGR02168">
    <property type="entry name" value="SMC_prok_B"/>
    <property type="match status" value="1"/>
</dbReference>
<sequence length="1165" mass="130914">MRLARIKLSGFKSFVDPTVFHAPTNLTGIVGPNGCGKSNIIDAVRWVMGEGSAKVLRGESMADVIFSGSSTRKPVGTATVELIFDNSDGRVAGQFAGYNEISVKRQVSRDGVSNYFLNGTRCRRKDVRDLFLGTGLGSRSYSIIEQGMISEVVEARPEEIRGHLEEAAGISKYKERRRETENRIRHTRDNLARLSDLRDEVGKHLNRLQRQAAAAKRYRKLKKEKREKESRLLALRWRALKEQADAGSTALAQRETALQQSIAGQRNAEAALEKLHQEQGQAGERFNEVQGELYSVGSEIARLEQTIQHARELQARQRADYDETGEALNDIEKHIVLDRAQVEELTRALAEVEPALKTAIEAEEEANTQLAAVEAEVQSWQETFEAHHHRNSESQRQADLKRAEINNLDERMARAARRLENLEQETETADTSDFVKALAALEEEAVKLASEQSANQKQLDELRSQLTERRDNLRATERQVQERQRELHTREGRLESLQAVQTAALAESGNDEWLQAQGLADAARLAKKLRVAGGWELAVETVLGQWLQSVLTRDDDRHISALAGLEGSLVELLDDTAGNVAPRSGTLAEHVEGAPDVVVDWLNRVRVADELVQAWKERKNLDEAESFITPRGEWLGSGWIRVARGQPGEEGMLAREKAIADLRDEVERLTAEVAKQSTAIEAERTELGRLEASIRELQESVNSAHQRRSEVESRAESRRASIAMMDKRQAAIAEEVAELREQLDADQQKIKSARSILEQHVEEMAAMKQERDGLDAQRSELMARRDASRNGVREARDRRHDLALKAESRRASLDSLQQSLERMDTQLSQLQQRYVTLSEQLARAEDPDKAHAADMDALLARRSDTEARLTAAREELQQLEEAYRERDAERQKSVQQSDEIRQQLERDRLAQQELELNARNLERQIEELDGDVEALAADLPDAAEVAEWEAELERLGERITRLEPVNLAAIDEFEEEKQRKEYLDAQNEDLCQALATLEEAIAKIDRKTRTRFKETFERVNKGVQELFPRLFGGGHAYLELTGDDLLTTGVSIMARPPGKRVSSIHLLSGGEKALTAVSFVFAIFQLNPAPFCLLDEVDAPLDDSNVARFSGMVQELSETVQFIFVTHNKITMEMAQQLAGVTMREPGVSRLVQVDIDQAAQLAAS</sequence>
<dbReference type="EMBL" id="JAZHOG010000004">
    <property type="protein sequence ID" value="MEJ8567649.1"/>
    <property type="molecule type" value="Genomic_DNA"/>
</dbReference>
<dbReference type="InterPro" id="IPR036277">
    <property type="entry name" value="SMC_hinge_sf"/>
</dbReference>
<comment type="subunit">
    <text evidence="6">Homodimer.</text>
</comment>
<feature type="coiled-coil region" evidence="6">
    <location>
        <begin position="652"/>
        <end position="784"/>
    </location>
</feature>
<dbReference type="RefSeq" id="WP_354694961.1">
    <property type="nucleotide sequence ID" value="NZ_JAZHOG010000004.1"/>
</dbReference>
<dbReference type="PANTHER" id="PTHR43977">
    <property type="entry name" value="STRUCTURAL MAINTENANCE OF CHROMOSOMES PROTEIN 3"/>
    <property type="match status" value="1"/>
</dbReference>
<evidence type="ECO:0000256" key="2">
    <source>
        <dbReference type="ARBA" id="ARBA00022741"/>
    </source>
</evidence>
<keyword evidence="11" id="KW-1185">Reference proteome</keyword>
<feature type="coiled-coil region" evidence="6">
    <location>
        <begin position="813"/>
        <end position="938"/>
    </location>
</feature>
<keyword evidence="1 6" id="KW-0963">Cytoplasm</keyword>
<organism evidence="10 11">
    <name type="scientific">Elongatibacter sediminis</name>
    <dbReference type="NCBI Taxonomy" id="3119006"/>
    <lineage>
        <taxon>Bacteria</taxon>
        <taxon>Pseudomonadati</taxon>
        <taxon>Pseudomonadota</taxon>
        <taxon>Gammaproteobacteria</taxon>
        <taxon>Chromatiales</taxon>
        <taxon>Wenzhouxiangellaceae</taxon>
        <taxon>Elongatibacter</taxon>
    </lineage>
</organism>
<dbReference type="InterPro" id="IPR011890">
    <property type="entry name" value="SMC_prok"/>
</dbReference>
<evidence type="ECO:0000259" key="9">
    <source>
        <dbReference type="Pfam" id="PF06470"/>
    </source>
</evidence>
<evidence type="ECO:0000256" key="3">
    <source>
        <dbReference type="ARBA" id="ARBA00022840"/>
    </source>
</evidence>
<dbReference type="Proteomes" id="UP001359886">
    <property type="component" value="Unassembled WGS sequence"/>
</dbReference>
<dbReference type="InterPro" id="IPR010935">
    <property type="entry name" value="SMC_hinge"/>
</dbReference>
<evidence type="ECO:0000256" key="6">
    <source>
        <dbReference type="HAMAP-Rule" id="MF_01894"/>
    </source>
</evidence>
<dbReference type="GO" id="GO:0005524">
    <property type="term" value="F:ATP binding"/>
    <property type="evidence" value="ECO:0007669"/>
    <property type="project" value="UniProtKB-UniRule"/>
</dbReference>
<dbReference type="Gene3D" id="1.10.287.1490">
    <property type="match status" value="1"/>
</dbReference>
<feature type="domain" description="SMC hinge" evidence="9">
    <location>
        <begin position="524"/>
        <end position="608"/>
    </location>
</feature>
<comment type="similarity">
    <text evidence="6">Belongs to the SMC family.</text>
</comment>
<dbReference type="AlphaFoldDB" id="A0AAW9RFB4"/>
<dbReference type="InterPro" id="IPR027417">
    <property type="entry name" value="P-loop_NTPase"/>
</dbReference>